<dbReference type="InterPro" id="IPR000531">
    <property type="entry name" value="Beta-barrel_TonB"/>
</dbReference>
<keyword evidence="7" id="KW-0408">Iron</keyword>
<dbReference type="InterPro" id="IPR036942">
    <property type="entry name" value="Beta-barrel_TonB_sf"/>
</dbReference>
<evidence type="ECO:0000256" key="9">
    <source>
        <dbReference type="ARBA" id="ARBA00023077"/>
    </source>
</evidence>
<dbReference type="InterPro" id="IPR010917">
    <property type="entry name" value="TonB_rcpt_CS"/>
</dbReference>
<comment type="similarity">
    <text evidence="12">Belongs to the TonB-dependent receptor family.</text>
</comment>
<keyword evidence="11" id="KW-0998">Cell outer membrane</keyword>
<comment type="subcellular location">
    <subcellularLocation>
        <location evidence="1">Cell outer membrane</location>
        <topology evidence="1">Multi-pass membrane protein</topology>
    </subcellularLocation>
</comment>
<feature type="domain" description="TonB-dependent receptor-like beta-barrel" evidence="13">
    <location>
        <begin position="244"/>
        <end position="737"/>
    </location>
</feature>
<evidence type="ECO:0000256" key="10">
    <source>
        <dbReference type="ARBA" id="ARBA00023136"/>
    </source>
</evidence>
<dbReference type="InterPro" id="IPR039426">
    <property type="entry name" value="TonB-dep_rcpt-like"/>
</dbReference>
<evidence type="ECO:0000259" key="14">
    <source>
        <dbReference type="Pfam" id="PF07715"/>
    </source>
</evidence>
<keyword evidence="9 12" id="KW-0798">TonB box</keyword>
<sequence>MKKWLWLGLLPLTAVAQEKPMEVIEVIGRDDSGVVLPSEESTEGLFGLAESLQDIPRAATAISGSLMEEAAINDLHDIARFAPNSFAAAGFGNPSLPTLRGQLGELYEAGMRRQAGNNGLGIPMSFNAIESIAVVKGAPPVMLGTSQRVGGFVNLQPKTARVTASDSTLKAQFGEWNQHRLQLDHNWVLEDNEQGLRISAEYVDEDSFYDYHHHRSDDILLAYKFAPNDDTQLDVSLEYYDVEWTDNAGINRPTQNLIDNNLYITGQGVQPNGSQVPGAGAVISPTGEVEIDRSTTLTDPLDTNTAETTLLHAKLQHWLNDDMVLINRTYYQYLTREGINQNSFVEIIDDAHTFENRTELHINKKTVVGVNLRVNDVLGYSQFTTEADNPIDLTGPVSNRRIPLTSEQQARLIELRPGLFVSPGSQYDIDGDGAGDFNLSDTTDSTSYQWGAFAQHELDITDKWRITGGVRADYYDVEAEDPIAPQGVEAANDTYSDWLTAVSLSTQYNWTPELTFYATAYESDSTSNSMAGGTVLNASGQIDAQNFATENSLYELGVKHAPSDTRWYADAVVFDQKRSLRNRDGSNSGIRTEGFETQWHFSSASGTHEAGYWITLAASYIDARWDDSAASQGTGQIADAFDDSRPDIIEGTGAGSPNFTLFPASNQQLQGIPEVQASAVAGWQVTPEWSVGGDLSYTKHYPLDYLQTVFIRDQHTLNLNARYRFTPQLSARIDVFNTTDQDNWSPVFEGGYFGATLAFPSQPRHARLSVDYKF</sequence>
<keyword evidence="18" id="KW-1185">Reference proteome</keyword>
<keyword evidence="10 12" id="KW-0472">Membrane</keyword>
<dbReference type="RefSeq" id="WP_199495006.1">
    <property type="nucleotide sequence ID" value="NZ_JAEMOO010000018.1"/>
</dbReference>
<evidence type="ECO:0000256" key="7">
    <source>
        <dbReference type="ARBA" id="ARBA00023004"/>
    </source>
</evidence>
<reference evidence="16 18" key="1">
    <citation type="submission" date="2020-09" db="EMBL/GenBank/DDBJ databases">
        <title>Draft Genomes of Bacterial Isolates from North Pond Shallow Sediments.</title>
        <authorList>
            <person name="Kiel Reese B."/>
            <person name="Mullis M."/>
            <person name="Weisend R.E."/>
        </authorList>
    </citation>
    <scope>NUCLEOTIDE SEQUENCE</scope>
    <source>
        <strain evidence="16">KJE-2</strain>
        <strain evidence="15 18">KJE-3</strain>
    </source>
</reference>
<dbReference type="Proteomes" id="UP000655994">
    <property type="component" value="Unassembled WGS sequence"/>
</dbReference>
<name>A0A8I1G3G2_9GAMM</name>
<comment type="caution">
    <text evidence="16">The sequence shown here is derived from an EMBL/GenBank/DDBJ whole genome shotgun (WGS) entry which is preliminary data.</text>
</comment>
<evidence type="ECO:0000256" key="12">
    <source>
        <dbReference type="RuleBase" id="RU003357"/>
    </source>
</evidence>
<evidence type="ECO:0000313" key="17">
    <source>
        <dbReference type="Proteomes" id="UP000621390"/>
    </source>
</evidence>
<evidence type="ECO:0000256" key="1">
    <source>
        <dbReference type="ARBA" id="ARBA00004571"/>
    </source>
</evidence>
<dbReference type="InterPro" id="IPR012910">
    <property type="entry name" value="Plug_dom"/>
</dbReference>
<evidence type="ECO:0000313" key="15">
    <source>
        <dbReference type="EMBL" id="MBJ7267750.1"/>
    </source>
</evidence>
<dbReference type="Pfam" id="PF07715">
    <property type="entry name" value="Plug"/>
    <property type="match status" value="1"/>
</dbReference>
<protein>
    <submittedName>
        <fullName evidence="16">TonB-dependent receptor</fullName>
    </submittedName>
</protein>
<dbReference type="GO" id="GO:0009279">
    <property type="term" value="C:cell outer membrane"/>
    <property type="evidence" value="ECO:0007669"/>
    <property type="project" value="UniProtKB-SubCell"/>
</dbReference>
<dbReference type="PROSITE" id="PS01156">
    <property type="entry name" value="TONB_DEPENDENT_REC_2"/>
    <property type="match status" value="1"/>
</dbReference>
<dbReference type="Pfam" id="PF00593">
    <property type="entry name" value="TonB_dep_Rec_b-barrel"/>
    <property type="match status" value="1"/>
</dbReference>
<dbReference type="EMBL" id="JAEMOP010000002">
    <property type="protein sequence ID" value="MBJ7315248.1"/>
    <property type="molecule type" value="Genomic_DNA"/>
</dbReference>
<evidence type="ECO:0000256" key="4">
    <source>
        <dbReference type="ARBA" id="ARBA00022496"/>
    </source>
</evidence>
<evidence type="ECO:0000313" key="18">
    <source>
        <dbReference type="Proteomes" id="UP000655994"/>
    </source>
</evidence>
<proteinExistence type="inferred from homology"/>
<organism evidence="16 17">
    <name type="scientific">Idiomarina abyssalis</name>
    <dbReference type="NCBI Taxonomy" id="86102"/>
    <lineage>
        <taxon>Bacteria</taxon>
        <taxon>Pseudomonadati</taxon>
        <taxon>Pseudomonadota</taxon>
        <taxon>Gammaproteobacteria</taxon>
        <taxon>Alteromonadales</taxon>
        <taxon>Idiomarinaceae</taxon>
        <taxon>Idiomarina</taxon>
    </lineage>
</organism>
<keyword evidence="2" id="KW-0813">Transport</keyword>
<evidence type="ECO:0000256" key="11">
    <source>
        <dbReference type="ARBA" id="ARBA00023237"/>
    </source>
</evidence>
<dbReference type="SUPFAM" id="SSF56935">
    <property type="entry name" value="Porins"/>
    <property type="match status" value="1"/>
</dbReference>
<dbReference type="PANTHER" id="PTHR32552:SF81">
    <property type="entry name" value="TONB-DEPENDENT OUTER MEMBRANE RECEPTOR"/>
    <property type="match status" value="1"/>
</dbReference>
<keyword evidence="4" id="KW-0410">Iron transport</keyword>
<dbReference type="PANTHER" id="PTHR32552">
    <property type="entry name" value="FERRICHROME IRON RECEPTOR-RELATED"/>
    <property type="match status" value="1"/>
</dbReference>
<evidence type="ECO:0000313" key="16">
    <source>
        <dbReference type="EMBL" id="MBJ7315248.1"/>
    </source>
</evidence>
<keyword evidence="3" id="KW-1134">Transmembrane beta strand</keyword>
<evidence type="ECO:0000256" key="6">
    <source>
        <dbReference type="ARBA" id="ARBA00022729"/>
    </source>
</evidence>
<evidence type="ECO:0000256" key="3">
    <source>
        <dbReference type="ARBA" id="ARBA00022452"/>
    </source>
</evidence>
<evidence type="ECO:0000256" key="2">
    <source>
        <dbReference type="ARBA" id="ARBA00022448"/>
    </source>
</evidence>
<accession>A0A8I1G3G2</accession>
<dbReference type="Gene3D" id="2.40.170.20">
    <property type="entry name" value="TonB-dependent receptor, beta-barrel domain"/>
    <property type="match status" value="1"/>
</dbReference>
<keyword evidence="6" id="KW-0732">Signal</keyword>
<dbReference type="GO" id="GO:0006826">
    <property type="term" value="P:iron ion transport"/>
    <property type="evidence" value="ECO:0007669"/>
    <property type="project" value="UniProtKB-KW"/>
</dbReference>
<dbReference type="EMBL" id="JAEMOS010000044">
    <property type="protein sequence ID" value="MBJ7267750.1"/>
    <property type="molecule type" value="Genomic_DNA"/>
</dbReference>
<evidence type="ECO:0000259" key="13">
    <source>
        <dbReference type="Pfam" id="PF00593"/>
    </source>
</evidence>
<keyword evidence="5" id="KW-0812">Transmembrane</keyword>
<dbReference type="Gene3D" id="2.170.130.10">
    <property type="entry name" value="TonB-dependent receptor, plug domain"/>
    <property type="match status" value="1"/>
</dbReference>
<gene>
    <name evidence="15" type="ORF">JHC10_12475</name>
    <name evidence="16" type="ORF">JHC11_04480</name>
</gene>
<evidence type="ECO:0000256" key="5">
    <source>
        <dbReference type="ARBA" id="ARBA00022692"/>
    </source>
</evidence>
<dbReference type="InterPro" id="IPR037066">
    <property type="entry name" value="Plug_dom_sf"/>
</dbReference>
<keyword evidence="8" id="KW-0406">Ion transport</keyword>
<dbReference type="Proteomes" id="UP000621390">
    <property type="component" value="Unassembled WGS sequence"/>
</dbReference>
<feature type="domain" description="TonB-dependent receptor plug" evidence="14">
    <location>
        <begin position="52"/>
        <end position="146"/>
    </location>
</feature>
<keyword evidence="16" id="KW-0675">Receptor</keyword>
<dbReference type="AlphaFoldDB" id="A0A8I1G3G2"/>
<evidence type="ECO:0000256" key="8">
    <source>
        <dbReference type="ARBA" id="ARBA00023065"/>
    </source>
</evidence>